<name>A0A0F9AS98_9ZZZZ</name>
<dbReference type="EMBL" id="LAZR01041319">
    <property type="protein sequence ID" value="KKL12295.1"/>
    <property type="molecule type" value="Genomic_DNA"/>
</dbReference>
<sequence>MRFGPVPVAQAEGAILAHSQATPSGRIRKGRALCADDIAALQA</sequence>
<dbReference type="AlphaFoldDB" id="A0A0F9AS98"/>
<reference evidence="1" key="1">
    <citation type="journal article" date="2015" name="Nature">
        <title>Complex archaea that bridge the gap between prokaryotes and eukaryotes.</title>
        <authorList>
            <person name="Spang A."/>
            <person name="Saw J.H."/>
            <person name="Jorgensen S.L."/>
            <person name="Zaremba-Niedzwiedzka K."/>
            <person name="Martijn J."/>
            <person name="Lind A.E."/>
            <person name="van Eijk R."/>
            <person name="Schleper C."/>
            <person name="Guy L."/>
            <person name="Ettema T.J."/>
        </authorList>
    </citation>
    <scope>NUCLEOTIDE SEQUENCE</scope>
</reference>
<accession>A0A0F9AS98</accession>
<feature type="non-terminal residue" evidence="1">
    <location>
        <position position="43"/>
    </location>
</feature>
<gene>
    <name evidence="1" type="ORF">LCGC14_2537210</name>
</gene>
<comment type="caution">
    <text evidence="1">The sequence shown here is derived from an EMBL/GenBank/DDBJ whole genome shotgun (WGS) entry which is preliminary data.</text>
</comment>
<protein>
    <submittedName>
        <fullName evidence="1">Uncharacterized protein</fullName>
    </submittedName>
</protein>
<organism evidence="1">
    <name type="scientific">marine sediment metagenome</name>
    <dbReference type="NCBI Taxonomy" id="412755"/>
    <lineage>
        <taxon>unclassified sequences</taxon>
        <taxon>metagenomes</taxon>
        <taxon>ecological metagenomes</taxon>
    </lineage>
</organism>
<proteinExistence type="predicted"/>
<evidence type="ECO:0000313" key="1">
    <source>
        <dbReference type="EMBL" id="KKL12295.1"/>
    </source>
</evidence>